<dbReference type="FunFam" id="3.40.50.300:FF:000016">
    <property type="entry name" value="Oligopeptide ABC transporter ATP-binding component"/>
    <property type="match status" value="1"/>
</dbReference>
<dbReference type="AlphaFoldDB" id="A0A8J3EB91"/>
<dbReference type="Pfam" id="PF00005">
    <property type="entry name" value="ABC_tran"/>
    <property type="match status" value="1"/>
</dbReference>
<keyword evidence="7" id="KW-0472">Membrane</keyword>
<dbReference type="SUPFAM" id="SSF52540">
    <property type="entry name" value="P-loop containing nucleoside triphosphate hydrolases"/>
    <property type="match status" value="1"/>
</dbReference>
<evidence type="ECO:0000259" key="8">
    <source>
        <dbReference type="PROSITE" id="PS50893"/>
    </source>
</evidence>
<evidence type="ECO:0000256" key="6">
    <source>
        <dbReference type="ARBA" id="ARBA00022840"/>
    </source>
</evidence>
<comment type="subcellular location">
    <subcellularLocation>
        <location evidence="1">Cell inner membrane</location>
        <topology evidence="1">Peripheral membrane protein</topology>
    </subcellularLocation>
</comment>
<keyword evidence="4" id="KW-1003">Cell membrane</keyword>
<dbReference type="InterPro" id="IPR017871">
    <property type="entry name" value="ABC_transporter-like_CS"/>
</dbReference>
<protein>
    <submittedName>
        <fullName evidence="9">ABC transporter ATP-binding protein</fullName>
    </submittedName>
</protein>
<evidence type="ECO:0000256" key="2">
    <source>
        <dbReference type="ARBA" id="ARBA00005417"/>
    </source>
</evidence>
<dbReference type="InterPro" id="IPR013563">
    <property type="entry name" value="Oligopep_ABC_C"/>
</dbReference>
<organism evidence="9 10">
    <name type="scientific">Caldovatus sediminis</name>
    <dbReference type="NCBI Taxonomy" id="2041189"/>
    <lineage>
        <taxon>Bacteria</taxon>
        <taxon>Pseudomonadati</taxon>
        <taxon>Pseudomonadota</taxon>
        <taxon>Alphaproteobacteria</taxon>
        <taxon>Acetobacterales</taxon>
        <taxon>Roseomonadaceae</taxon>
        <taxon>Caldovatus</taxon>
    </lineage>
</organism>
<dbReference type="GO" id="GO:0016887">
    <property type="term" value="F:ATP hydrolysis activity"/>
    <property type="evidence" value="ECO:0007669"/>
    <property type="project" value="InterPro"/>
</dbReference>
<dbReference type="InterPro" id="IPR027417">
    <property type="entry name" value="P-loop_NTPase"/>
</dbReference>
<proteinExistence type="inferred from homology"/>
<evidence type="ECO:0000256" key="4">
    <source>
        <dbReference type="ARBA" id="ARBA00022475"/>
    </source>
</evidence>
<dbReference type="InterPro" id="IPR050388">
    <property type="entry name" value="ABC_Ni/Peptide_Import"/>
</dbReference>
<evidence type="ECO:0000256" key="7">
    <source>
        <dbReference type="ARBA" id="ARBA00023136"/>
    </source>
</evidence>
<dbReference type="NCBIfam" id="TIGR01727">
    <property type="entry name" value="oligo_HPY"/>
    <property type="match status" value="1"/>
</dbReference>
<dbReference type="GO" id="GO:0055085">
    <property type="term" value="P:transmembrane transport"/>
    <property type="evidence" value="ECO:0007669"/>
    <property type="project" value="UniProtKB-ARBA"/>
</dbReference>
<dbReference type="GO" id="GO:0005524">
    <property type="term" value="F:ATP binding"/>
    <property type="evidence" value="ECO:0007669"/>
    <property type="project" value="UniProtKB-KW"/>
</dbReference>
<dbReference type="PROSITE" id="PS50893">
    <property type="entry name" value="ABC_TRANSPORTER_2"/>
    <property type="match status" value="1"/>
</dbReference>
<dbReference type="Proteomes" id="UP000597507">
    <property type="component" value="Unassembled WGS sequence"/>
</dbReference>
<dbReference type="PROSITE" id="PS00211">
    <property type="entry name" value="ABC_TRANSPORTER_1"/>
    <property type="match status" value="1"/>
</dbReference>
<dbReference type="GO" id="GO:0005886">
    <property type="term" value="C:plasma membrane"/>
    <property type="evidence" value="ECO:0007669"/>
    <property type="project" value="UniProtKB-SubCell"/>
</dbReference>
<keyword evidence="10" id="KW-1185">Reference proteome</keyword>
<dbReference type="Gene3D" id="3.40.50.300">
    <property type="entry name" value="P-loop containing nucleotide triphosphate hydrolases"/>
    <property type="match status" value="1"/>
</dbReference>
<dbReference type="RefSeq" id="WP_188898883.1">
    <property type="nucleotide sequence ID" value="NZ_BMKS01000002.1"/>
</dbReference>
<evidence type="ECO:0000313" key="10">
    <source>
        <dbReference type="Proteomes" id="UP000597507"/>
    </source>
</evidence>
<sequence length="324" mass="34370">MSDRPLLAVENLSVHLRTEAGLARILDDVSLAVPPGRTVGVVGESGCGKTTLLRAILGILPRGALIPGGAIRFEGRDILADRAASARGRIGFVPQDPYLSLNPVFRAGDQILEIMRRHAPGTRRDHRAKLVELFRAVQLPDAEAALRKYPHQFSGGQRQRLLIAAALSCDPALVVADEPTTALDVTTQREILALLRRLAAERNLSLLFVTHDFGVLAALCDAVTVLYAGRVAEAGPTRAVLDDPRHPYTRLLLACHPDRAVDLAGIPGTVPAATAQPAGCRFHPRCPIARPACADAPPPPVALPGGRAVACPHHADALPEPALA</sequence>
<keyword evidence="3" id="KW-0813">Transport</keyword>
<dbReference type="CDD" id="cd03257">
    <property type="entry name" value="ABC_NikE_OppD_transporters"/>
    <property type="match status" value="1"/>
</dbReference>
<feature type="domain" description="ABC transporter" evidence="8">
    <location>
        <begin position="7"/>
        <end position="253"/>
    </location>
</feature>
<keyword evidence="6 9" id="KW-0067">ATP-binding</keyword>
<dbReference type="PANTHER" id="PTHR43297">
    <property type="entry name" value="OLIGOPEPTIDE TRANSPORT ATP-BINDING PROTEIN APPD"/>
    <property type="match status" value="1"/>
</dbReference>
<comment type="caution">
    <text evidence="9">The sequence shown here is derived from an EMBL/GenBank/DDBJ whole genome shotgun (WGS) entry which is preliminary data.</text>
</comment>
<evidence type="ECO:0000256" key="1">
    <source>
        <dbReference type="ARBA" id="ARBA00004417"/>
    </source>
</evidence>
<dbReference type="GO" id="GO:0015833">
    <property type="term" value="P:peptide transport"/>
    <property type="evidence" value="ECO:0007669"/>
    <property type="project" value="InterPro"/>
</dbReference>
<evidence type="ECO:0000256" key="5">
    <source>
        <dbReference type="ARBA" id="ARBA00022741"/>
    </source>
</evidence>
<evidence type="ECO:0000256" key="3">
    <source>
        <dbReference type="ARBA" id="ARBA00022448"/>
    </source>
</evidence>
<dbReference type="EMBL" id="BMKS01000002">
    <property type="protein sequence ID" value="GGG23781.1"/>
    <property type="molecule type" value="Genomic_DNA"/>
</dbReference>
<accession>A0A8J3EB91</accession>
<name>A0A8J3EB91_9PROT</name>
<dbReference type="InterPro" id="IPR003439">
    <property type="entry name" value="ABC_transporter-like_ATP-bd"/>
</dbReference>
<comment type="similarity">
    <text evidence="2">Belongs to the ABC transporter superfamily.</text>
</comment>
<gene>
    <name evidence="9" type="ORF">GCM10010964_09920</name>
</gene>
<dbReference type="PANTHER" id="PTHR43297:SF2">
    <property type="entry name" value="DIPEPTIDE TRANSPORT ATP-BINDING PROTEIN DPPD"/>
    <property type="match status" value="1"/>
</dbReference>
<evidence type="ECO:0000313" key="9">
    <source>
        <dbReference type="EMBL" id="GGG23781.1"/>
    </source>
</evidence>
<dbReference type="Pfam" id="PF08352">
    <property type="entry name" value="oligo_HPY"/>
    <property type="match status" value="1"/>
</dbReference>
<keyword evidence="5" id="KW-0547">Nucleotide-binding</keyword>
<dbReference type="SMART" id="SM00382">
    <property type="entry name" value="AAA"/>
    <property type="match status" value="1"/>
</dbReference>
<reference evidence="9 10" key="1">
    <citation type="journal article" date="2014" name="Int. J. Syst. Evol. Microbiol.">
        <title>Complete genome sequence of Corynebacterium casei LMG S-19264T (=DSM 44701T), isolated from a smear-ripened cheese.</title>
        <authorList>
            <consortium name="US DOE Joint Genome Institute (JGI-PGF)"/>
            <person name="Walter F."/>
            <person name="Albersmeier A."/>
            <person name="Kalinowski J."/>
            <person name="Ruckert C."/>
        </authorList>
    </citation>
    <scope>NUCLEOTIDE SEQUENCE [LARGE SCALE GENOMIC DNA]</scope>
    <source>
        <strain evidence="9 10">CGMCC 1.16330</strain>
    </source>
</reference>
<dbReference type="InterPro" id="IPR003593">
    <property type="entry name" value="AAA+_ATPase"/>
</dbReference>